<protein>
    <submittedName>
        <fullName evidence="2">Uncharacterized protein</fullName>
    </submittedName>
</protein>
<evidence type="ECO:0000256" key="1">
    <source>
        <dbReference type="SAM" id="MobiDB-lite"/>
    </source>
</evidence>
<feature type="region of interest" description="Disordered" evidence="1">
    <location>
        <begin position="1"/>
        <end position="247"/>
    </location>
</feature>
<reference evidence="2" key="1">
    <citation type="submission" date="2021-01" db="EMBL/GenBank/DDBJ databases">
        <authorList>
            <person name="Corre E."/>
            <person name="Pelletier E."/>
            <person name="Niang G."/>
            <person name="Scheremetjew M."/>
            <person name="Finn R."/>
            <person name="Kale V."/>
            <person name="Holt S."/>
            <person name="Cochrane G."/>
            <person name="Meng A."/>
            <person name="Brown T."/>
            <person name="Cohen L."/>
        </authorList>
    </citation>
    <scope>NUCLEOTIDE SEQUENCE</scope>
    <source>
        <strain evidence="2">Isolate 1302-5</strain>
    </source>
</reference>
<accession>A0A7S4I990</accession>
<dbReference type="Gene3D" id="1.25.40.10">
    <property type="entry name" value="Tetratricopeptide repeat domain"/>
    <property type="match status" value="1"/>
</dbReference>
<feature type="compositionally biased region" description="Basic and acidic residues" evidence="1">
    <location>
        <begin position="218"/>
        <end position="227"/>
    </location>
</feature>
<proteinExistence type="predicted"/>
<dbReference type="AlphaFoldDB" id="A0A7S4I990"/>
<name>A0A7S4I990_9STRA</name>
<gene>
    <name evidence="2" type="ORF">OAUR00152_LOCUS8870</name>
</gene>
<feature type="compositionally biased region" description="Basic and acidic residues" evidence="1">
    <location>
        <begin position="145"/>
        <end position="168"/>
    </location>
</feature>
<evidence type="ECO:0000313" key="2">
    <source>
        <dbReference type="EMBL" id="CAE2222407.1"/>
    </source>
</evidence>
<dbReference type="InterPro" id="IPR011990">
    <property type="entry name" value="TPR-like_helical_dom_sf"/>
</dbReference>
<sequence length="712" mass="77678">MVAPVASIAGARGGGGRPRSNSEMSGMSGRGDDDFDAVLASLLRPSRLAGGGGAKRGKKGQGQQQQQQEQQAKKDPQSMKLAALTSALIETARERRGEDTSSMDDDDDGWRGSSSSSSFAIPPGLTDGAGPAVNGDAMPQEEAEWERMMRESMMDLEGRAATTMEKEGSSTGPSPKLSLARRTERAAAAAAGGSGNGIGTESQKPTTLAEDENENEAEWERMIRESSEAEGMDGSMIPHPDEMDPDEFQSMLDSIQEARSKGEGGKEELARLVGGAKGRVPETTPKDEAMLELLRAREMLRPQSGGGELDDLEEEDYDALMDALDPTKRRKVESGEMGVGGGGDGGVEEDFDAKAQELMKNFYSSEEVLGGGEEEEDPFAPKLQPLVAEEGGWMDESMGAATRVMERPVEGESMTGEMVLPADYEQRQGEIESTAVGFPSHADDTGMDMSQFDDASPSSEEVAAKDPVLAQLEQALPGMPPQRLKRLRDLFGRSLGDPSMLRLVPILRENMPPTATPGWLKRKNLHDARVAMQSAEDEGRVNMPLMNSMLKVETTCGSLDRAMAFHEREFEANGLRPTEYSDRLVLDMLVRCHRLSRALSFKDRVEAEGRNLDLLSYGTLVEYLGKRGQLGSALMMLRECVAVHGAPPGEKALKKIRTMCRHRGLEKELSLTDMIGEDPTEWIWEGTTQRRTDRSYRARRELQLPENRVLQA</sequence>
<organism evidence="2">
    <name type="scientific">Odontella aurita</name>
    <dbReference type="NCBI Taxonomy" id="265563"/>
    <lineage>
        <taxon>Eukaryota</taxon>
        <taxon>Sar</taxon>
        <taxon>Stramenopiles</taxon>
        <taxon>Ochrophyta</taxon>
        <taxon>Bacillariophyta</taxon>
        <taxon>Mediophyceae</taxon>
        <taxon>Biddulphiophycidae</taxon>
        <taxon>Eupodiscales</taxon>
        <taxon>Odontellaceae</taxon>
        <taxon>Odontella</taxon>
    </lineage>
</organism>
<dbReference type="EMBL" id="HBKQ01012949">
    <property type="protein sequence ID" value="CAE2222407.1"/>
    <property type="molecule type" value="Transcribed_RNA"/>
</dbReference>
<feature type="region of interest" description="Disordered" evidence="1">
    <location>
        <begin position="324"/>
        <end position="349"/>
    </location>
</feature>
<feature type="region of interest" description="Disordered" evidence="1">
    <location>
        <begin position="439"/>
        <end position="463"/>
    </location>
</feature>
<feature type="compositionally biased region" description="Low complexity" evidence="1">
    <location>
        <begin position="61"/>
        <end position="70"/>
    </location>
</feature>